<evidence type="ECO:0000313" key="2">
    <source>
        <dbReference type="Proteomes" id="UP001472677"/>
    </source>
</evidence>
<dbReference type="EMBL" id="JBBPBM010000001">
    <property type="protein sequence ID" value="KAK8599769.1"/>
    <property type="molecule type" value="Genomic_DNA"/>
</dbReference>
<evidence type="ECO:0000313" key="1">
    <source>
        <dbReference type="EMBL" id="KAK8599769.1"/>
    </source>
</evidence>
<sequence length="75" mass="8469">MQRLLLTHHSGRELKYKPRFTLYNRNTGGDAAQSSGACFKGCDTLMGSGSRRDMAAENQTCDLYKHVEDLERCRA</sequence>
<organism evidence="1 2">
    <name type="scientific">Hibiscus sabdariffa</name>
    <name type="common">roselle</name>
    <dbReference type="NCBI Taxonomy" id="183260"/>
    <lineage>
        <taxon>Eukaryota</taxon>
        <taxon>Viridiplantae</taxon>
        <taxon>Streptophyta</taxon>
        <taxon>Embryophyta</taxon>
        <taxon>Tracheophyta</taxon>
        <taxon>Spermatophyta</taxon>
        <taxon>Magnoliopsida</taxon>
        <taxon>eudicotyledons</taxon>
        <taxon>Gunneridae</taxon>
        <taxon>Pentapetalae</taxon>
        <taxon>rosids</taxon>
        <taxon>malvids</taxon>
        <taxon>Malvales</taxon>
        <taxon>Malvaceae</taxon>
        <taxon>Malvoideae</taxon>
        <taxon>Hibiscus</taxon>
    </lineage>
</organism>
<reference evidence="1 2" key="1">
    <citation type="journal article" date="2024" name="G3 (Bethesda)">
        <title>Genome assembly of Hibiscus sabdariffa L. provides insights into metabolisms of medicinal natural products.</title>
        <authorList>
            <person name="Kim T."/>
        </authorList>
    </citation>
    <scope>NUCLEOTIDE SEQUENCE [LARGE SCALE GENOMIC DNA]</scope>
    <source>
        <strain evidence="1">TK-2024</strain>
        <tissue evidence="1">Old leaves</tissue>
    </source>
</reference>
<gene>
    <name evidence="1" type="ORF">V6N12_049642</name>
</gene>
<comment type="caution">
    <text evidence="1">The sequence shown here is derived from an EMBL/GenBank/DDBJ whole genome shotgun (WGS) entry which is preliminary data.</text>
</comment>
<proteinExistence type="predicted"/>
<dbReference type="Proteomes" id="UP001472677">
    <property type="component" value="Unassembled WGS sequence"/>
</dbReference>
<protein>
    <submittedName>
        <fullName evidence="1">Uncharacterized protein</fullName>
    </submittedName>
</protein>
<name>A0ABR2GA51_9ROSI</name>
<keyword evidence="2" id="KW-1185">Reference proteome</keyword>
<accession>A0ABR2GA51</accession>